<dbReference type="AlphaFoldDB" id="M6G4N6"/>
<sequence length="114" mass="13625">MVFILANRFLRVHKEAEELNLDLDQKVKERTRQLENTLEQVRELKIQQDGDYFLTSLILDPLNRNQVENDFIVLEGFSKQKKRFQFKQWKKEIGGDIIIADEICLKNRKCLVFV</sequence>
<name>M6G4N6_LEPIR</name>
<reference evidence="1 2" key="1">
    <citation type="submission" date="2013-01" db="EMBL/GenBank/DDBJ databases">
        <authorList>
            <person name="Harkins D.M."/>
            <person name="Durkin A.S."/>
            <person name="Brinkac L.M."/>
            <person name="Haft D.H."/>
            <person name="Selengut J.D."/>
            <person name="Sanka R."/>
            <person name="DePew J."/>
            <person name="Purushe J."/>
            <person name="Hospenthal D.R."/>
            <person name="Murray C.K."/>
            <person name="Pimentel G."/>
            <person name="Wasfy M."/>
            <person name="Parker T."/>
            <person name="Miller R.S."/>
            <person name="Vinetz J.M."/>
            <person name="Sutton G.G."/>
            <person name="Nierman W.C."/>
            <person name="Fouts D.E."/>
        </authorList>
    </citation>
    <scope>NUCLEOTIDE SEQUENCE [LARGE SCALE GENOMIC DNA]</scope>
    <source>
        <strain evidence="1 2">2006001854</strain>
    </source>
</reference>
<gene>
    <name evidence="1" type="ORF">LEP1GSC037_5547</name>
</gene>
<organism evidence="1 2">
    <name type="scientific">Leptospira interrogans str. 2006001854</name>
    <dbReference type="NCBI Taxonomy" id="1001590"/>
    <lineage>
        <taxon>Bacteria</taxon>
        <taxon>Pseudomonadati</taxon>
        <taxon>Spirochaetota</taxon>
        <taxon>Spirochaetia</taxon>
        <taxon>Leptospirales</taxon>
        <taxon>Leptospiraceae</taxon>
        <taxon>Leptospira</taxon>
    </lineage>
</organism>
<protein>
    <submittedName>
        <fullName evidence="1">Uncharacterized protein</fullName>
    </submittedName>
</protein>
<feature type="non-terminal residue" evidence="1">
    <location>
        <position position="114"/>
    </location>
</feature>
<accession>M6G4N6</accession>
<comment type="caution">
    <text evidence="1">The sequence shown here is derived from an EMBL/GenBank/DDBJ whole genome shotgun (WGS) entry which is preliminary data.</text>
</comment>
<proteinExistence type="predicted"/>
<dbReference type="Proteomes" id="UP000012128">
    <property type="component" value="Unassembled WGS sequence"/>
</dbReference>
<evidence type="ECO:0000313" key="1">
    <source>
        <dbReference type="EMBL" id="EMM79715.1"/>
    </source>
</evidence>
<dbReference type="EMBL" id="AFLW02000222">
    <property type="protein sequence ID" value="EMM79715.1"/>
    <property type="molecule type" value="Genomic_DNA"/>
</dbReference>
<evidence type="ECO:0000313" key="2">
    <source>
        <dbReference type="Proteomes" id="UP000012128"/>
    </source>
</evidence>